<feature type="region of interest" description="Disordered" evidence="7">
    <location>
        <begin position="301"/>
        <end position="320"/>
    </location>
</feature>
<keyword evidence="3" id="KW-0597">Phosphoprotein</keyword>
<dbReference type="Pfam" id="PF01369">
    <property type="entry name" value="Sec7"/>
    <property type="match status" value="1"/>
</dbReference>
<dbReference type="InterPro" id="IPR035999">
    <property type="entry name" value="Sec7_dom_sf"/>
</dbReference>
<feature type="domain" description="PH" evidence="8">
    <location>
        <begin position="520"/>
        <end position="633"/>
    </location>
</feature>
<evidence type="ECO:0000256" key="6">
    <source>
        <dbReference type="ARBA" id="ARBA00023273"/>
    </source>
</evidence>
<dbReference type="InterPro" id="IPR000904">
    <property type="entry name" value="Sec7_dom"/>
</dbReference>
<feature type="compositionally biased region" description="Basic and acidic residues" evidence="7">
    <location>
        <begin position="155"/>
        <end position="164"/>
    </location>
</feature>
<dbReference type="InterPro" id="IPR041681">
    <property type="entry name" value="PH_9"/>
</dbReference>
<dbReference type="Gene3D" id="2.30.29.30">
    <property type="entry name" value="Pleckstrin-homology domain (PH domain)/Phosphotyrosine-binding domain (PTB)"/>
    <property type="match status" value="1"/>
</dbReference>
<evidence type="ECO:0000259" key="8">
    <source>
        <dbReference type="PROSITE" id="PS50003"/>
    </source>
</evidence>
<dbReference type="GO" id="GO:0032012">
    <property type="term" value="P:regulation of ARF protein signal transduction"/>
    <property type="evidence" value="ECO:0007669"/>
    <property type="project" value="InterPro"/>
</dbReference>
<keyword evidence="5" id="KW-0472">Membrane</keyword>
<dbReference type="FunFam" id="1.10.1000.11:FF:000004">
    <property type="entry name" value="PH and SEC7 domain-containing protein 2"/>
    <property type="match status" value="1"/>
</dbReference>
<feature type="region of interest" description="Disordered" evidence="7">
    <location>
        <begin position="735"/>
        <end position="776"/>
    </location>
</feature>
<dbReference type="Gene3D" id="1.10.1000.11">
    <property type="entry name" value="Arf Nucleotide-binding Site Opener,domain 2"/>
    <property type="match status" value="1"/>
</dbReference>
<keyword evidence="6" id="KW-0966">Cell projection</keyword>
<dbReference type="Proteomes" id="UP000694395">
    <property type="component" value="Chromosome 5"/>
</dbReference>
<evidence type="ECO:0000313" key="10">
    <source>
        <dbReference type="Ensembl" id="ENSOMYP00000082403.1"/>
    </source>
</evidence>
<reference evidence="10" key="3">
    <citation type="submission" date="2025-09" db="UniProtKB">
        <authorList>
            <consortium name="Ensembl"/>
        </authorList>
    </citation>
    <scope>IDENTIFICATION</scope>
</reference>
<reference evidence="10" key="2">
    <citation type="submission" date="2025-08" db="UniProtKB">
        <authorList>
            <consortium name="Ensembl"/>
        </authorList>
    </citation>
    <scope>IDENTIFICATION</scope>
</reference>
<dbReference type="PANTHER" id="PTHR10663:SF337">
    <property type="entry name" value="PH AND SEC7 DOMAIN-CONTAINING PROTEIN 3"/>
    <property type="match status" value="1"/>
</dbReference>
<keyword evidence="4" id="KW-0175">Coiled coil</keyword>
<dbReference type="InterPro" id="IPR011993">
    <property type="entry name" value="PH-like_dom_sf"/>
</dbReference>
<evidence type="ECO:0000256" key="4">
    <source>
        <dbReference type="ARBA" id="ARBA00023054"/>
    </source>
</evidence>
<keyword evidence="2" id="KW-1003">Cell membrane</keyword>
<dbReference type="GO" id="GO:0005085">
    <property type="term" value="F:guanyl-nucleotide exchange factor activity"/>
    <property type="evidence" value="ECO:0007669"/>
    <property type="project" value="InterPro"/>
</dbReference>
<feature type="region of interest" description="Disordered" evidence="7">
    <location>
        <begin position="58"/>
        <end position="87"/>
    </location>
</feature>
<sequence length="776" mass="86142">MARWLNSGRSTAETFVWVNSSSSHAQSVAKAKYQFLFGKGDETTDSSEQQSAAIMIPCSGQNGASQDVASRTSERNGEGEETNVDLDMSGLGLVPPGDPLLSPTFLLDSWTEALLKDTASLSSAAQKALGVSTVAAEVNGDFRNAPATNGSEDPSDNRDGKETSESQEATDVFSSQFESILESDRFRSTLYSSLDSLDALSSSADDEADSGFTFDMPLTPMIQQRLKETGHFVELLPDAGRQRERQELLSVTTTGKGGKAALEVTSSYLEEVVASGDPAFSGQSDKHSRLKTALSDWDSDMGSTERLKDSTDTLLNGNRGDQEGARRLARRLYHLEGFRRSDVAKHLGKNNDFSKMVAEEYLTFFEFTGMTLDQSLRSFLKAFALIGETQERERVLIHFSNRYYQCNPTVISSQDGAHCLTCALMLLNTDLHGHNIGKKMTCQEFINNLEGLNGGQDFPRELLKALHNSIKNDKLEWAIDGDELKKSLSELADNKDNKSITRISSGSNPFLDIAHDPNAAVYKTGFLARKIHADMDGKKTPRGKRGWKTFYAVLKGMILYLQKDEYKAEKALSEEDLKNAISIHHALSIKAVDYEKKPNVLKLKTADWRVFLFQAQSPEEMDSWIRVVNSVAAMFSAPSFPAAIGSQKKFSRPLLPATTTRMSQEEQLKSHEAKLKHVSTELAEHRSYPPDKKVKAKEIDEYRLKEHYLEFEENRYEMYVKLLREGVKELLIGKDGDAGLKKSQSSPSLNQEGQPAAAKVKRNTSERRPETPPKVT</sequence>
<evidence type="ECO:0000256" key="5">
    <source>
        <dbReference type="ARBA" id="ARBA00023136"/>
    </source>
</evidence>
<feature type="compositionally biased region" description="Polar residues" evidence="7">
    <location>
        <begin position="742"/>
        <end position="753"/>
    </location>
</feature>
<evidence type="ECO:0000259" key="9">
    <source>
        <dbReference type="PROSITE" id="PS50190"/>
    </source>
</evidence>
<organism evidence="10 11">
    <name type="scientific">Oncorhynchus mykiss</name>
    <name type="common">Rainbow trout</name>
    <name type="synonym">Salmo gairdneri</name>
    <dbReference type="NCBI Taxonomy" id="8022"/>
    <lineage>
        <taxon>Eukaryota</taxon>
        <taxon>Metazoa</taxon>
        <taxon>Chordata</taxon>
        <taxon>Craniata</taxon>
        <taxon>Vertebrata</taxon>
        <taxon>Euteleostomi</taxon>
        <taxon>Actinopterygii</taxon>
        <taxon>Neopterygii</taxon>
        <taxon>Teleostei</taxon>
        <taxon>Protacanthopterygii</taxon>
        <taxon>Salmoniformes</taxon>
        <taxon>Salmonidae</taxon>
        <taxon>Salmoninae</taxon>
        <taxon>Oncorhynchus</taxon>
    </lineage>
</organism>
<comment type="subcellular location">
    <subcellularLocation>
        <location evidence="1">Cell projection</location>
        <location evidence="1">Ruffle membrane</location>
    </subcellularLocation>
</comment>
<accession>A0A8C7TH20</accession>
<dbReference type="Ensembl" id="ENSOMYT00000089780.2">
    <property type="protein sequence ID" value="ENSOMYP00000082403.1"/>
    <property type="gene ID" value="ENSOMYG00000037984.2"/>
</dbReference>
<evidence type="ECO:0000313" key="11">
    <source>
        <dbReference type="Proteomes" id="UP000694395"/>
    </source>
</evidence>
<feature type="compositionally biased region" description="Basic and acidic residues" evidence="7">
    <location>
        <begin position="763"/>
        <end position="776"/>
    </location>
</feature>
<evidence type="ECO:0000256" key="3">
    <source>
        <dbReference type="ARBA" id="ARBA00022553"/>
    </source>
</evidence>
<evidence type="ECO:0000256" key="2">
    <source>
        <dbReference type="ARBA" id="ARBA00022475"/>
    </source>
</evidence>
<feature type="domain" description="SEC7" evidence="9">
    <location>
        <begin position="305"/>
        <end position="473"/>
    </location>
</feature>
<dbReference type="Pfam" id="PF15410">
    <property type="entry name" value="PH_9"/>
    <property type="match status" value="1"/>
</dbReference>
<dbReference type="GO" id="GO:0032587">
    <property type="term" value="C:ruffle membrane"/>
    <property type="evidence" value="ECO:0007669"/>
    <property type="project" value="UniProtKB-SubCell"/>
</dbReference>
<dbReference type="AlphaFoldDB" id="A0A8C7TH20"/>
<evidence type="ECO:0000256" key="7">
    <source>
        <dbReference type="SAM" id="MobiDB-lite"/>
    </source>
</evidence>
<dbReference type="FunFam" id="2.30.29.30:FF:000054">
    <property type="entry name" value="PH and SEC7 domain-containing protein 3"/>
    <property type="match status" value="1"/>
</dbReference>
<dbReference type="CDD" id="cd00171">
    <property type="entry name" value="Sec7"/>
    <property type="match status" value="1"/>
</dbReference>
<dbReference type="SUPFAM" id="SSF48425">
    <property type="entry name" value="Sec7 domain"/>
    <property type="match status" value="1"/>
</dbReference>
<protein>
    <submittedName>
        <fullName evidence="10">Pleckstrin and Sec7 domain containing 3, like</fullName>
    </submittedName>
</protein>
<feature type="compositionally biased region" description="Polar residues" evidence="7">
    <location>
        <begin position="59"/>
        <end position="71"/>
    </location>
</feature>
<dbReference type="InterPro" id="IPR001849">
    <property type="entry name" value="PH_domain"/>
</dbReference>
<evidence type="ECO:0000256" key="1">
    <source>
        <dbReference type="ARBA" id="ARBA00004632"/>
    </source>
</evidence>
<name>A0A8C7TH20_ONCMY</name>
<reference evidence="10" key="1">
    <citation type="submission" date="2020-07" db="EMBL/GenBank/DDBJ databases">
        <title>A long reads based de novo assembly of the rainbow trout Arlee double haploid line genome.</title>
        <authorList>
            <person name="Gao G."/>
            <person name="Palti Y."/>
        </authorList>
    </citation>
    <scope>NUCLEOTIDE SEQUENCE [LARGE SCALE GENOMIC DNA]</scope>
</reference>
<keyword evidence="11" id="KW-1185">Reference proteome</keyword>
<dbReference type="CDD" id="cd13295">
    <property type="entry name" value="PH_EFA6"/>
    <property type="match status" value="1"/>
</dbReference>
<dbReference type="SMART" id="SM00222">
    <property type="entry name" value="Sec7"/>
    <property type="match status" value="1"/>
</dbReference>
<dbReference type="PROSITE" id="PS50003">
    <property type="entry name" value="PH_DOMAIN"/>
    <property type="match status" value="1"/>
</dbReference>
<dbReference type="GeneTree" id="ENSGT00940000156591"/>
<feature type="region of interest" description="Disordered" evidence="7">
    <location>
        <begin position="140"/>
        <end position="172"/>
    </location>
</feature>
<dbReference type="InterPro" id="IPR023394">
    <property type="entry name" value="Sec7_C_sf"/>
</dbReference>
<proteinExistence type="predicted"/>
<dbReference type="PROSITE" id="PS50190">
    <property type="entry name" value="SEC7"/>
    <property type="match status" value="1"/>
</dbReference>
<gene>
    <name evidence="10" type="primary">psd3l</name>
</gene>
<dbReference type="SUPFAM" id="SSF50729">
    <property type="entry name" value="PH domain-like"/>
    <property type="match status" value="1"/>
</dbReference>
<dbReference type="SMART" id="SM00233">
    <property type="entry name" value="PH"/>
    <property type="match status" value="1"/>
</dbReference>
<dbReference type="PANTHER" id="PTHR10663">
    <property type="entry name" value="GUANYL-NUCLEOTIDE EXCHANGE FACTOR"/>
    <property type="match status" value="1"/>
</dbReference>